<dbReference type="GO" id="GO:0008757">
    <property type="term" value="F:S-adenosylmethionine-dependent methyltransferase activity"/>
    <property type="evidence" value="ECO:0007669"/>
    <property type="project" value="UniProtKB-ARBA"/>
</dbReference>
<dbReference type="Pfam" id="PF01753">
    <property type="entry name" value="zf-MYND"/>
    <property type="match status" value="1"/>
</dbReference>
<keyword evidence="3" id="KW-0949">S-adenosyl-L-methionine</keyword>
<dbReference type="GO" id="GO:0008276">
    <property type="term" value="F:protein methyltransferase activity"/>
    <property type="evidence" value="ECO:0007669"/>
    <property type="project" value="UniProtKB-ARBA"/>
</dbReference>
<accession>A0A3S3PA73</accession>
<dbReference type="GO" id="GO:0008270">
    <property type="term" value="F:zinc ion binding"/>
    <property type="evidence" value="ECO:0007669"/>
    <property type="project" value="UniProtKB-KW"/>
</dbReference>
<evidence type="ECO:0000256" key="3">
    <source>
        <dbReference type="ARBA" id="ARBA00022691"/>
    </source>
</evidence>
<dbReference type="Gene3D" id="1.10.220.160">
    <property type="match status" value="1"/>
</dbReference>
<dbReference type="InterPro" id="IPR002893">
    <property type="entry name" value="Znf_MYND"/>
</dbReference>
<dbReference type="PANTHER" id="PTHR46165">
    <property type="entry name" value="SET AND MYND DOMAIN-CONTAINING PROTEIN 4"/>
    <property type="match status" value="1"/>
</dbReference>
<dbReference type="OrthoDB" id="438641at2759"/>
<evidence type="ECO:0000256" key="2">
    <source>
        <dbReference type="ARBA" id="ARBA00022679"/>
    </source>
</evidence>
<proteinExistence type="predicted"/>
<feature type="domain" description="SET" evidence="8">
    <location>
        <begin position="142"/>
        <end position="470"/>
    </location>
</feature>
<dbReference type="EMBL" id="NCKU01000439">
    <property type="protein sequence ID" value="RWS15520.1"/>
    <property type="molecule type" value="Genomic_DNA"/>
</dbReference>
<dbReference type="GO" id="GO:0042826">
    <property type="term" value="F:histone deacetylase binding"/>
    <property type="evidence" value="ECO:0007669"/>
    <property type="project" value="TreeGrafter"/>
</dbReference>
<dbReference type="SUPFAM" id="SSF82199">
    <property type="entry name" value="SET domain"/>
    <property type="match status" value="1"/>
</dbReference>
<dbReference type="InterPro" id="IPR001214">
    <property type="entry name" value="SET_dom"/>
</dbReference>
<evidence type="ECO:0000313" key="13">
    <source>
        <dbReference type="Proteomes" id="UP000285301"/>
    </source>
</evidence>
<evidence type="ECO:0000313" key="12">
    <source>
        <dbReference type="EMBL" id="RWS15534.1"/>
    </source>
</evidence>
<evidence type="ECO:0000256" key="4">
    <source>
        <dbReference type="ARBA" id="ARBA00022723"/>
    </source>
</evidence>
<dbReference type="GO" id="GO:0032259">
    <property type="term" value="P:methylation"/>
    <property type="evidence" value="ECO:0007669"/>
    <property type="project" value="UniProtKB-KW"/>
</dbReference>
<organism evidence="11 13">
    <name type="scientific">Dinothrombium tinctorium</name>
    <dbReference type="NCBI Taxonomy" id="1965070"/>
    <lineage>
        <taxon>Eukaryota</taxon>
        <taxon>Metazoa</taxon>
        <taxon>Ecdysozoa</taxon>
        <taxon>Arthropoda</taxon>
        <taxon>Chelicerata</taxon>
        <taxon>Arachnida</taxon>
        <taxon>Acari</taxon>
        <taxon>Acariformes</taxon>
        <taxon>Trombidiformes</taxon>
        <taxon>Prostigmata</taxon>
        <taxon>Anystina</taxon>
        <taxon>Parasitengona</taxon>
        <taxon>Trombidioidea</taxon>
        <taxon>Trombidiidae</taxon>
        <taxon>Dinothrombium</taxon>
    </lineage>
</organism>
<evidence type="ECO:0000256" key="1">
    <source>
        <dbReference type="ARBA" id="ARBA00022603"/>
    </source>
</evidence>
<dbReference type="STRING" id="1965070.A0A3S3PA73"/>
<dbReference type="GO" id="GO:0005634">
    <property type="term" value="C:nucleus"/>
    <property type="evidence" value="ECO:0007669"/>
    <property type="project" value="TreeGrafter"/>
</dbReference>
<dbReference type="EMBL" id="NCKU01001255">
    <property type="protein sequence ID" value="RWS12614.1"/>
    <property type="molecule type" value="Genomic_DNA"/>
</dbReference>
<evidence type="ECO:0000256" key="5">
    <source>
        <dbReference type="ARBA" id="ARBA00022771"/>
    </source>
</evidence>
<evidence type="ECO:0000259" key="9">
    <source>
        <dbReference type="PROSITE" id="PS50865"/>
    </source>
</evidence>
<dbReference type="SUPFAM" id="SSF144232">
    <property type="entry name" value="HIT/MYND zinc finger-like"/>
    <property type="match status" value="1"/>
</dbReference>
<keyword evidence="2" id="KW-0808">Transferase</keyword>
<gene>
    <name evidence="12" type="ORF">B4U79_17223</name>
    <name evidence="11" type="ORF">B4U79_17224</name>
    <name evidence="10" type="ORF">B4U79_17438</name>
</gene>
<dbReference type="InterPro" id="IPR052097">
    <property type="entry name" value="SET-MYND_domain_protein"/>
</dbReference>
<dbReference type="PROSITE" id="PS50280">
    <property type="entry name" value="SET"/>
    <property type="match status" value="1"/>
</dbReference>
<dbReference type="Pfam" id="PF00856">
    <property type="entry name" value="SET"/>
    <property type="match status" value="1"/>
</dbReference>
<name>A0A3S3PA73_9ACAR</name>
<dbReference type="GO" id="GO:0008170">
    <property type="term" value="F:N-methyltransferase activity"/>
    <property type="evidence" value="ECO:0007669"/>
    <property type="project" value="UniProtKB-ARBA"/>
</dbReference>
<evidence type="ECO:0000313" key="10">
    <source>
        <dbReference type="EMBL" id="RWS12614.1"/>
    </source>
</evidence>
<keyword evidence="6" id="KW-0862">Zinc</keyword>
<dbReference type="Gene3D" id="2.170.270.10">
    <property type="entry name" value="SET domain"/>
    <property type="match status" value="1"/>
</dbReference>
<protein>
    <submittedName>
        <fullName evidence="11">SET and MYND domain-containing protein (SMYD)-like protein</fullName>
    </submittedName>
</protein>
<evidence type="ECO:0000259" key="8">
    <source>
        <dbReference type="PROSITE" id="PS50280"/>
    </source>
</evidence>
<dbReference type="PROSITE" id="PS50865">
    <property type="entry name" value="ZF_MYND_2"/>
    <property type="match status" value="1"/>
</dbReference>
<dbReference type="InterPro" id="IPR046341">
    <property type="entry name" value="SET_dom_sf"/>
</dbReference>
<dbReference type="PANTHER" id="PTHR46165:SF2">
    <property type="entry name" value="SET AND MYND DOMAIN-CONTAINING PROTEIN 4"/>
    <property type="match status" value="1"/>
</dbReference>
<dbReference type="EMBL" id="NCKU01000430">
    <property type="protein sequence ID" value="RWS15534.1"/>
    <property type="molecule type" value="Genomic_DNA"/>
</dbReference>
<reference evidence="11 13" key="1">
    <citation type="journal article" date="2018" name="Gigascience">
        <title>Genomes of trombidid mites reveal novel predicted allergens and laterally-transferred genes associated with secondary metabolism.</title>
        <authorList>
            <person name="Dong X."/>
            <person name="Chaisiri K."/>
            <person name="Xia D."/>
            <person name="Armstrong S.D."/>
            <person name="Fang Y."/>
            <person name="Donnelly M.J."/>
            <person name="Kadowaki T."/>
            <person name="McGarry J.W."/>
            <person name="Darby A.C."/>
            <person name="Makepeace B.L."/>
        </authorList>
    </citation>
    <scope>NUCLEOTIDE SEQUENCE [LARGE SCALE GENOMIC DNA]</scope>
    <source>
        <strain evidence="11">UoL-WK</strain>
    </source>
</reference>
<feature type="domain" description="MYND-type" evidence="9">
    <location>
        <begin position="233"/>
        <end position="277"/>
    </location>
</feature>
<reference evidence="11" key="2">
    <citation type="submission" date="2018-11" db="EMBL/GenBank/DDBJ databases">
        <title>Trombidioid mite genomics.</title>
        <authorList>
            <person name="Dong X."/>
        </authorList>
    </citation>
    <scope>NUCLEOTIDE SEQUENCE</scope>
    <source>
        <strain evidence="11">UoL-WK</strain>
    </source>
</reference>
<evidence type="ECO:0000313" key="11">
    <source>
        <dbReference type="EMBL" id="RWS15520.1"/>
    </source>
</evidence>
<evidence type="ECO:0000256" key="7">
    <source>
        <dbReference type="PROSITE-ProRule" id="PRU00134"/>
    </source>
</evidence>
<keyword evidence="4" id="KW-0479">Metal-binding</keyword>
<keyword evidence="1" id="KW-0489">Methyltransferase</keyword>
<dbReference type="Proteomes" id="UP000285301">
    <property type="component" value="Unassembled WGS sequence"/>
</dbReference>
<dbReference type="GO" id="GO:0005737">
    <property type="term" value="C:cytoplasm"/>
    <property type="evidence" value="ECO:0007669"/>
    <property type="project" value="TreeGrafter"/>
</dbReference>
<keyword evidence="13" id="KW-1185">Reference proteome</keyword>
<keyword evidence="5 7" id="KW-0863">Zinc-finger</keyword>
<dbReference type="AlphaFoldDB" id="A0A3S3PA73"/>
<comment type="caution">
    <text evidence="11">The sequence shown here is derived from an EMBL/GenBank/DDBJ whole genome shotgun (WGS) entry which is preliminary data.</text>
</comment>
<evidence type="ECO:0000256" key="6">
    <source>
        <dbReference type="ARBA" id="ARBA00022833"/>
    </source>
</evidence>
<sequence length="730" mass="85247">MNECEYKTIDDLWAKFMTFLSQFEAALINELSDDSNILENEEFQSEFKRIETNEDRFRFVFDRPEIRDFLRQHLERTMDRLNNSRRIGLMENNYNRTETTGEVLDVGNVNPIAENMNDIQRLNADGKWENIAPAITSLSRISKLSIYKNRLHTEDGETLSLRCSECILLTGFVAKTITESNEKIPNSVKGIKIEQRNADITFKAEQLFERYDLLFIDSPFSFVFLKEEAKHHCYHCMSEFTAEKKVKHHACLGCKSANFCSIECQEIAWSQYHQYECSFMCELQKWPVVHLAFRILMRVGIDEALKIAKSMPEANVTRTIPRFDLKPNSYKTILQLKDHSRDFNPRTNFMITLITIYFMLYLSEEASFIEVESVEFFTIGGLIIRHIQQLFTCSMQIRGALYFNRSTPCAKVMADLLDFRNPLGIGIYPIVSWIKHSCSPNAKIFFDGVNVVVRAIRNIREDDEITICYLGSMDHQHEETNKRKHYLSSVYRFICVCEGCKGELVNEHSKLVCPKCKGPVTTNDVFERNAQCLFCKSINEMDVKKITEYVSTVLGQLPRSINVGLSDIIDTLMQIENVDKCLMTAYYFPYNCNLYRLKNILISCYIKKQAYFDASRHLECVSKVTQALFGECSLEYALQLCDLIEVELNSLRSLHFWQMWQKFDVREKVFLHIELAVALLQKLERQLCNDPICSKLKCILIHLNKRQQMLVFPRFILEFFVPLFIRQFIS</sequence>
<dbReference type="Gene3D" id="6.10.140.2220">
    <property type="match status" value="1"/>
</dbReference>